<protein>
    <submittedName>
        <fullName evidence="2">Uncharacterized protein</fullName>
    </submittedName>
</protein>
<accession>A0A9W8HY94</accession>
<evidence type="ECO:0000256" key="1">
    <source>
        <dbReference type="SAM" id="MobiDB-lite"/>
    </source>
</evidence>
<feature type="region of interest" description="Disordered" evidence="1">
    <location>
        <begin position="153"/>
        <end position="247"/>
    </location>
</feature>
<sequence length="247" mass="27815">MTIQAHGLDLDEWGAQGVMASVDVFYQGILAPYLHVKPSLSWPEVCETVWNLIKLLVTPEITRRQLAEGWMDIYHLFLVFTQMFEKILDRVVQRLLLAQFPLWVQEGDLDTGYAFMNKADETFQLLTHQDPHYEDFHQFLDRSVQRALHPKIKGYAPRGNQTNDRLPCGFTQKKTNAPEHCGNQTPGHTSSTSPSEGHNKPPANRHATSGNCGPFCTDAHRTEVEEPAPDTDTMIVDSNGADGPTDM</sequence>
<keyword evidence="3" id="KW-1185">Reference proteome</keyword>
<feature type="compositionally biased region" description="Polar residues" evidence="1">
    <location>
        <begin position="182"/>
        <end position="196"/>
    </location>
</feature>
<evidence type="ECO:0000313" key="3">
    <source>
        <dbReference type="Proteomes" id="UP001140094"/>
    </source>
</evidence>
<comment type="caution">
    <text evidence="2">The sequence shown here is derived from an EMBL/GenBank/DDBJ whole genome shotgun (WGS) entry which is preliminary data.</text>
</comment>
<reference evidence="2" key="1">
    <citation type="submission" date="2022-07" db="EMBL/GenBank/DDBJ databases">
        <title>Phylogenomic reconstructions and comparative analyses of Kickxellomycotina fungi.</title>
        <authorList>
            <person name="Reynolds N.K."/>
            <person name="Stajich J.E."/>
            <person name="Barry K."/>
            <person name="Grigoriev I.V."/>
            <person name="Crous P."/>
            <person name="Smith M.E."/>
        </authorList>
    </citation>
    <scope>NUCLEOTIDE SEQUENCE</scope>
    <source>
        <strain evidence="2">NRRL 1565</strain>
    </source>
</reference>
<dbReference type="Proteomes" id="UP001140094">
    <property type="component" value="Unassembled WGS sequence"/>
</dbReference>
<gene>
    <name evidence="2" type="ORF">H4R20_000793</name>
</gene>
<evidence type="ECO:0000313" key="2">
    <source>
        <dbReference type="EMBL" id="KAJ2808588.1"/>
    </source>
</evidence>
<proteinExistence type="predicted"/>
<dbReference type="AlphaFoldDB" id="A0A9W8HY94"/>
<dbReference type="EMBL" id="JANBUO010000037">
    <property type="protein sequence ID" value="KAJ2808588.1"/>
    <property type="molecule type" value="Genomic_DNA"/>
</dbReference>
<name>A0A9W8HY94_9FUNG</name>
<organism evidence="2 3">
    <name type="scientific">Coemansia guatemalensis</name>
    <dbReference type="NCBI Taxonomy" id="2761395"/>
    <lineage>
        <taxon>Eukaryota</taxon>
        <taxon>Fungi</taxon>
        <taxon>Fungi incertae sedis</taxon>
        <taxon>Zoopagomycota</taxon>
        <taxon>Kickxellomycotina</taxon>
        <taxon>Kickxellomycetes</taxon>
        <taxon>Kickxellales</taxon>
        <taxon>Kickxellaceae</taxon>
        <taxon>Coemansia</taxon>
    </lineage>
</organism>
<dbReference type="OrthoDB" id="5704903at2759"/>